<dbReference type="OrthoDB" id="9785497at2"/>
<evidence type="ECO:0000256" key="3">
    <source>
        <dbReference type="ARBA" id="ARBA00048488"/>
    </source>
</evidence>
<evidence type="ECO:0000256" key="1">
    <source>
        <dbReference type="ARBA" id="ARBA00012499"/>
    </source>
</evidence>
<comment type="catalytic activity">
    <reaction evidence="3">
        <text>L-methionyl-[protein] + [thioredoxin]-disulfide + H2O = L-methionyl-(R)-S-oxide-[protein] + [thioredoxin]-dithiol</text>
        <dbReference type="Rhea" id="RHEA:24164"/>
        <dbReference type="Rhea" id="RHEA-COMP:10698"/>
        <dbReference type="Rhea" id="RHEA-COMP:10700"/>
        <dbReference type="Rhea" id="RHEA-COMP:12313"/>
        <dbReference type="Rhea" id="RHEA-COMP:12314"/>
        <dbReference type="ChEBI" id="CHEBI:15377"/>
        <dbReference type="ChEBI" id="CHEBI:16044"/>
        <dbReference type="ChEBI" id="CHEBI:29950"/>
        <dbReference type="ChEBI" id="CHEBI:45764"/>
        <dbReference type="ChEBI" id="CHEBI:50058"/>
        <dbReference type="EC" id="1.8.4.12"/>
    </reaction>
</comment>
<protein>
    <recommendedName>
        <fullName evidence="1">peptide-methionine (R)-S-oxide reductase</fullName>
        <ecNumber evidence="1">1.8.4.12</ecNumber>
    </recommendedName>
</protein>
<dbReference type="Pfam" id="PF01641">
    <property type="entry name" value="SelR"/>
    <property type="match status" value="1"/>
</dbReference>
<dbReference type="PROSITE" id="PS51318">
    <property type="entry name" value="TAT"/>
    <property type="match status" value="1"/>
</dbReference>
<dbReference type="Proteomes" id="UP000015523">
    <property type="component" value="Unassembled WGS sequence"/>
</dbReference>
<dbReference type="STRING" id="1346791.M529_16305"/>
<dbReference type="Gene3D" id="2.170.150.20">
    <property type="entry name" value="Peptide methionine sulfoxide reductase"/>
    <property type="match status" value="1"/>
</dbReference>
<proteinExistence type="predicted"/>
<dbReference type="RefSeq" id="WP_021318927.1">
    <property type="nucleotide sequence ID" value="NZ_AUWY01000111.1"/>
</dbReference>
<name>T0IQK3_9SPHN</name>
<dbReference type="GO" id="GO:0033743">
    <property type="term" value="F:peptide-methionine (R)-S-oxide reductase activity"/>
    <property type="evidence" value="ECO:0007669"/>
    <property type="project" value="UniProtKB-EC"/>
</dbReference>
<evidence type="ECO:0000313" key="6">
    <source>
        <dbReference type="Proteomes" id="UP000015523"/>
    </source>
</evidence>
<dbReference type="PATRIC" id="fig|1346791.3.peg.3142"/>
<dbReference type="PROSITE" id="PS51790">
    <property type="entry name" value="MSRB"/>
    <property type="match status" value="1"/>
</dbReference>
<dbReference type="GO" id="GO:0006979">
    <property type="term" value="P:response to oxidative stress"/>
    <property type="evidence" value="ECO:0007669"/>
    <property type="project" value="InterPro"/>
</dbReference>
<reference evidence="5 6" key="1">
    <citation type="journal article" date="2013" name="Genome Announc.">
        <title>Draft Genome Sequence of Sphingobium ummariense Strain RL-3, a Hexachlorocyclohexane-Degrading Bacterium.</title>
        <authorList>
            <person name="Kohli P."/>
            <person name="Dua A."/>
            <person name="Sangwan N."/>
            <person name="Oldach P."/>
            <person name="Khurana J.P."/>
            <person name="Lal R."/>
        </authorList>
    </citation>
    <scope>NUCLEOTIDE SEQUENCE [LARGE SCALE GENOMIC DNA]</scope>
    <source>
        <strain evidence="5 6">RL-3</strain>
    </source>
</reference>
<keyword evidence="6" id="KW-1185">Reference proteome</keyword>
<gene>
    <name evidence="5" type="ORF">M529_16305</name>
</gene>
<organism evidence="5 6">
    <name type="scientific">Sphingobium ummariense RL-3</name>
    <dbReference type="NCBI Taxonomy" id="1346791"/>
    <lineage>
        <taxon>Bacteria</taxon>
        <taxon>Pseudomonadati</taxon>
        <taxon>Pseudomonadota</taxon>
        <taxon>Alphaproteobacteria</taxon>
        <taxon>Sphingomonadales</taxon>
        <taxon>Sphingomonadaceae</taxon>
        <taxon>Sphingobium</taxon>
    </lineage>
</organism>
<accession>T0IQK3</accession>
<dbReference type="PANTHER" id="PTHR10173">
    <property type="entry name" value="METHIONINE SULFOXIDE REDUCTASE"/>
    <property type="match status" value="1"/>
</dbReference>
<dbReference type="InterPro" id="IPR028427">
    <property type="entry name" value="Met_Sox_Rdtase_MsrB"/>
</dbReference>
<dbReference type="AlphaFoldDB" id="T0IQK3"/>
<dbReference type="EC" id="1.8.4.12" evidence="1"/>
<dbReference type="PANTHER" id="PTHR10173:SF57">
    <property type="entry name" value="PEPTIDE-METHIONINE (R)-S-OXIDE REDUCTASE"/>
    <property type="match status" value="1"/>
</dbReference>
<feature type="domain" description="MsrB" evidence="4">
    <location>
        <begin position="37"/>
        <end position="158"/>
    </location>
</feature>
<dbReference type="SUPFAM" id="SSF51316">
    <property type="entry name" value="Mss4-like"/>
    <property type="match status" value="1"/>
</dbReference>
<sequence>MNRRHFIGGAAAGTVALMLWQFDSGRAEAAYPFTLSDAEWRAKLSPWAYKVLRQQATEYPYSSPLNKEHRAGIFSCAGCAQKLFDAKTKFDSGTGWPSFWAPLPRAVGTSRDFDLGYPRTEVHCARCGGHLGHVFDDGPKPTGKRYCMNGVALAFTPA</sequence>
<dbReference type="InterPro" id="IPR011057">
    <property type="entry name" value="Mss4-like_sf"/>
</dbReference>
<comment type="caution">
    <text evidence="5">The sequence shown here is derived from an EMBL/GenBank/DDBJ whole genome shotgun (WGS) entry which is preliminary data.</text>
</comment>
<dbReference type="InterPro" id="IPR002579">
    <property type="entry name" value="Met_Sox_Rdtase_MsrB_dom"/>
</dbReference>
<keyword evidence="2" id="KW-0560">Oxidoreductase</keyword>
<dbReference type="GO" id="GO:0030091">
    <property type="term" value="P:protein repair"/>
    <property type="evidence" value="ECO:0007669"/>
    <property type="project" value="InterPro"/>
</dbReference>
<evidence type="ECO:0000256" key="2">
    <source>
        <dbReference type="ARBA" id="ARBA00023002"/>
    </source>
</evidence>
<dbReference type="NCBIfam" id="TIGR00357">
    <property type="entry name" value="peptide-methionine (R)-S-oxide reductase MsrB"/>
    <property type="match status" value="1"/>
</dbReference>
<dbReference type="eggNOG" id="COG0229">
    <property type="taxonomic scope" value="Bacteria"/>
</dbReference>
<evidence type="ECO:0000313" key="5">
    <source>
        <dbReference type="EMBL" id="EQB31110.1"/>
    </source>
</evidence>
<dbReference type="EMBL" id="AUWY01000111">
    <property type="protein sequence ID" value="EQB31110.1"/>
    <property type="molecule type" value="Genomic_DNA"/>
</dbReference>
<dbReference type="GO" id="GO:0005737">
    <property type="term" value="C:cytoplasm"/>
    <property type="evidence" value="ECO:0007669"/>
    <property type="project" value="TreeGrafter"/>
</dbReference>
<dbReference type="InterPro" id="IPR006311">
    <property type="entry name" value="TAT_signal"/>
</dbReference>
<evidence type="ECO:0000259" key="4">
    <source>
        <dbReference type="PROSITE" id="PS51790"/>
    </source>
</evidence>